<keyword evidence="2" id="KW-1185">Reference proteome</keyword>
<evidence type="ECO:0000313" key="1">
    <source>
        <dbReference type="EMBL" id="SUO93038.1"/>
    </source>
</evidence>
<gene>
    <name evidence="1" type="ORF">NCTC13337_00026</name>
</gene>
<evidence type="ECO:0000313" key="2">
    <source>
        <dbReference type="Proteomes" id="UP000254601"/>
    </source>
</evidence>
<dbReference type="Proteomes" id="UP000254601">
    <property type="component" value="Unassembled WGS sequence"/>
</dbReference>
<name>A0A380MLA6_9GAMM</name>
<dbReference type="AlphaFoldDB" id="A0A380MLA6"/>
<reference evidence="1 2" key="1">
    <citation type="submission" date="2018-06" db="EMBL/GenBank/DDBJ databases">
        <authorList>
            <consortium name="Pathogen Informatics"/>
            <person name="Doyle S."/>
        </authorList>
    </citation>
    <scope>NUCLEOTIDE SEQUENCE [LARGE SCALE GENOMIC DNA]</scope>
    <source>
        <strain evidence="1 2">NCTC13337</strain>
    </source>
</reference>
<sequence>MTMIFDNNEDNLRYLLSKDDEIFYYSIGACLSLQSLAHNKSLYPLKLQSHISRNDREGTLVKWFSENQLPEIFLNIDHDNFIKHMIYIVKIKVGNFIQSSIDSISDDFARIIYLTNYFWNNSFSFNNLNIDIYEFVYSDIYLPQEEQVSALKNQYYFYCGAYNAIKRRSTIFSENIETIYQVALNKSGLFDSNCYQFLSDVPEDIDIKEWLIQQGIKNINTIIQTANQIDHSQLKPFYIDTTKTISNKHLIAIFTAIANSIFLPEPVKKTIFQQLSNKWSQKKYQLKQMEKKAFNVRLDPKYKRMFEELMRINGVNKEVLLSSLIQQAYNKRKNPLEMIRLEPSVSALNNENLSSDDSNF</sequence>
<organism evidence="1 2">
    <name type="scientific">Suttonella ornithocola</name>
    <dbReference type="NCBI Taxonomy" id="279832"/>
    <lineage>
        <taxon>Bacteria</taxon>
        <taxon>Pseudomonadati</taxon>
        <taxon>Pseudomonadota</taxon>
        <taxon>Gammaproteobacteria</taxon>
        <taxon>Cardiobacteriales</taxon>
        <taxon>Cardiobacteriaceae</taxon>
        <taxon>Suttonella</taxon>
    </lineage>
</organism>
<dbReference type="RefSeq" id="WP_072576898.1">
    <property type="nucleotide sequence ID" value="NZ_LWHB01000113.1"/>
</dbReference>
<proteinExistence type="predicted"/>
<dbReference type="EMBL" id="UHIC01000001">
    <property type="protein sequence ID" value="SUO93038.1"/>
    <property type="molecule type" value="Genomic_DNA"/>
</dbReference>
<accession>A0A380MLA6</accession>
<protein>
    <submittedName>
        <fullName evidence="1">Uncharacterized protein</fullName>
    </submittedName>
</protein>